<dbReference type="Pfam" id="PF02056">
    <property type="entry name" value="Glyco_hydro_4"/>
    <property type="match status" value="1"/>
</dbReference>
<evidence type="ECO:0000256" key="6">
    <source>
        <dbReference type="ARBA" id="ARBA00023211"/>
    </source>
</evidence>
<keyword evidence="8 9" id="KW-0326">Glycosidase</keyword>
<evidence type="ECO:0000256" key="7">
    <source>
        <dbReference type="ARBA" id="ARBA00023277"/>
    </source>
</evidence>
<dbReference type="InterPro" id="IPR019802">
    <property type="entry name" value="GlycHydrolase_4_CS"/>
</dbReference>
<dbReference type="InterPro" id="IPR022616">
    <property type="entry name" value="Glyco_hydro_4_C"/>
</dbReference>
<evidence type="ECO:0000256" key="1">
    <source>
        <dbReference type="ARBA" id="ARBA00001936"/>
    </source>
</evidence>
<dbReference type="SUPFAM" id="SSF56327">
    <property type="entry name" value="LDH C-terminal domain-like"/>
    <property type="match status" value="1"/>
</dbReference>
<proteinExistence type="inferred from homology"/>
<dbReference type="Gene3D" id="3.90.1820.10">
    <property type="entry name" value="AglA-like glucosidase"/>
    <property type="match status" value="1"/>
</dbReference>
<evidence type="ECO:0000313" key="11">
    <source>
        <dbReference type="EMBL" id="MDQ0515010.1"/>
    </source>
</evidence>
<reference evidence="11 12" key="1">
    <citation type="submission" date="2023-07" db="EMBL/GenBank/DDBJ databases">
        <title>Genomic Encyclopedia of Type Strains, Phase IV (KMG-IV): sequencing the most valuable type-strain genomes for metagenomic binning, comparative biology and taxonomic classification.</title>
        <authorList>
            <person name="Goeker M."/>
        </authorList>
    </citation>
    <scope>NUCLEOTIDE SEQUENCE [LARGE SCALE GENOMIC DNA]</scope>
    <source>
        <strain evidence="11 12">B1-1</strain>
    </source>
</reference>
<keyword evidence="3" id="KW-0479">Metal-binding</keyword>
<keyword evidence="6" id="KW-0464">Manganese</keyword>
<keyword evidence="7" id="KW-0119">Carbohydrate metabolism</keyword>
<dbReference type="GO" id="GO:0004557">
    <property type="term" value="F:alpha-galactosidase activity"/>
    <property type="evidence" value="ECO:0007669"/>
    <property type="project" value="UniProtKB-EC"/>
</dbReference>
<dbReference type="SUPFAM" id="SSF51735">
    <property type="entry name" value="NAD(P)-binding Rossmann-fold domains"/>
    <property type="match status" value="1"/>
</dbReference>
<dbReference type="CDD" id="cd05297">
    <property type="entry name" value="GH4_alpha_glucosidase_galactosidase"/>
    <property type="match status" value="1"/>
</dbReference>
<organism evidence="11 12">
    <name type="scientific">Kaistia geumhonensis</name>
    <dbReference type="NCBI Taxonomy" id="410839"/>
    <lineage>
        <taxon>Bacteria</taxon>
        <taxon>Pseudomonadati</taxon>
        <taxon>Pseudomonadota</taxon>
        <taxon>Alphaproteobacteria</taxon>
        <taxon>Hyphomicrobiales</taxon>
        <taxon>Kaistiaceae</taxon>
        <taxon>Kaistia</taxon>
    </lineage>
</organism>
<evidence type="ECO:0000256" key="8">
    <source>
        <dbReference type="ARBA" id="ARBA00023295"/>
    </source>
</evidence>
<name>A0ABU0M2D9_9HYPH</name>
<evidence type="ECO:0000256" key="5">
    <source>
        <dbReference type="ARBA" id="ARBA00023027"/>
    </source>
</evidence>
<comment type="caution">
    <text evidence="11">The sequence shown here is derived from an EMBL/GenBank/DDBJ whole genome shotgun (WGS) entry which is preliminary data.</text>
</comment>
<dbReference type="EMBL" id="JAUSWJ010000001">
    <property type="protein sequence ID" value="MDQ0515010.1"/>
    <property type="molecule type" value="Genomic_DNA"/>
</dbReference>
<sequence>MSGLKIAIIGAGSVGFTKKLMTDIVSVPELRDVEFALTDVSEHNLSMIKQILDKIVEANGLPTRITATTDRRRAIEGAKYIISCVRIGGLEAYADDIRIPLKYGVDQCVGDTICAGGILYGQRNIPAILDFCKDIREVGAPGAKFLNYANPMAMNTWAAIEYGKVDTIGLCHGVQHGGEQIAAVLGAKPGELDYICSGINHQTWFIDVRFKGRKVGKDELVAAFEAHPVYSQQEKVRIDVLKRFGVYSTESNGHLSEYLPWYRKRPDEIERWIDMSDWIHGETGGYLRYSTESRNWFETDFPRFLEDAGKPLDHGKRSSEHASHILEALETGRVYRGHFNVKNDGVITNLPSDAIIESPGFVDRFGLNMAAGITLPEACAATCISSINVQRMSVHAAVNGDLDLLKLAVLHDPLVGAICSPDEVWQMVDEMVVAQARWLPQFAGEIEGAKARLAKSTVKTRDWQGAARREVRSVDVVRAESAKKRAVELDEAARPSL</sequence>
<keyword evidence="4 9" id="KW-0378">Hydrolase</keyword>
<comment type="cofactor">
    <cofactor evidence="1">
        <name>Mn(2+)</name>
        <dbReference type="ChEBI" id="CHEBI:29035"/>
    </cofactor>
</comment>
<dbReference type="PANTHER" id="PTHR32092:SF6">
    <property type="entry name" value="ALPHA-GALACTOSIDASE"/>
    <property type="match status" value="1"/>
</dbReference>
<evidence type="ECO:0000259" key="10">
    <source>
        <dbReference type="Pfam" id="PF11975"/>
    </source>
</evidence>
<evidence type="ECO:0000313" key="12">
    <source>
        <dbReference type="Proteomes" id="UP001223743"/>
    </source>
</evidence>
<evidence type="ECO:0000256" key="3">
    <source>
        <dbReference type="ARBA" id="ARBA00022723"/>
    </source>
</evidence>
<feature type="domain" description="Glycosyl hydrolase family 4 C-terminal" evidence="10">
    <location>
        <begin position="196"/>
        <end position="415"/>
    </location>
</feature>
<dbReference type="Proteomes" id="UP001223743">
    <property type="component" value="Unassembled WGS sequence"/>
</dbReference>
<dbReference type="EC" id="3.2.1.22" evidence="11"/>
<dbReference type="RefSeq" id="WP_266281516.1">
    <property type="nucleotide sequence ID" value="NZ_JAPKNF010000001.1"/>
</dbReference>
<dbReference type="PROSITE" id="PS01324">
    <property type="entry name" value="GLYCOSYL_HYDROL_F4"/>
    <property type="match status" value="1"/>
</dbReference>
<dbReference type="Pfam" id="PF11975">
    <property type="entry name" value="Glyco_hydro_4C"/>
    <property type="match status" value="1"/>
</dbReference>
<dbReference type="InterPro" id="IPR053715">
    <property type="entry name" value="GH4_Enzyme_sf"/>
</dbReference>
<protein>
    <submittedName>
        <fullName evidence="11">Alpha-galactosidase</fullName>
        <ecNumber evidence="11">3.2.1.22</ecNumber>
    </submittedName>
</protein>
<dbReference type="NCBIfam" id="NF011657">
    <property type="entry name" value="PRK15076.1"/>
    <property type="match status" value="1"/>
</dbReference>
<keyword evidence="12" id="KW-1185">Reference proteome</keyword>
<evidence type="ECO:0000256" key="9">
    <source>
        <dbReference type="RuleBase" id="RU361152"/>
    </source>
</evidence>
<keyword evidence="5 9" id="KW-0520">NAD</keyword>
<dbReference type="InterPro" id="IPR001088">
    <property type="entry name" value="Glyco_hydro_4"/>
</dbReference>
<dbReference type="PANTHER" id="PTHR32092">
    <property type="entry name" value="6-PHOSPHO-BETA-GLUCOSIDASE-RELATED"/>
    <property type="match status" value="1"/>
</dbReference>
<dbReference type="InterPro" id="IPR015955">
    <property type="entry name" value="Lactate_DH/Glyco_Ohase_4_C"/>
</dbReference>
<evidence type="ECO:0000256" key="2">
    <source>
        <dbReference type="ARBA" id="ARBA00010141"/>
    </source>
</evidence>
<dbReference type="PRINTS" id="PR00732">
    <property type="entry name" value="GLHYDRLASE4"/>
</dbReference>
<comment type="cofactor">
    <cofactor evidence="9">
        <name>NAD(+)</name>
        <dbReference type="ChEBI" id="CHEBI:57540"/>
    </cofactor>
    <text evidence="9">Binds 1 NAD(+) per subunit.</text>
</comment>
<evidence type="ECO:0000256" key="4">
    <source>
        <dbReference type="ARBA" id="ARBA00022801"/>
    </source>
</evidence>
<dbReference type="InterPro" id="IPR036291">
    <property type="entry name" value="NAD(P)-bd_dom_sf"/>
</dbReference>
<accession>A0ABU0M2D9</accession>
<gene>
    <name evidence="11" type="ORF">QO015_000623</name>
</gene>
<comment type="similarity">
    <text evidence="2 9">Belongs to the glycosyl hydrolase 4 family.</text>
</comment>